<gene>
    <name evidence="2" type="ORF">B0E34_01595</name>
</gene>
<proteinExistence type="predicted"/>
<organism evidence="2 3">
    <name type="scientific">Chryseobacterium mucoviscidosis</name>
    <dbReference type="NCBI Taxonomy" id="1945581"/>
    <lineage>
        <taxon>Bacteria</taxon>
        <taxon>Pseudomonadati</taxon>
        <taxon>Bacteroidota</taxon>
        <taxon>Flavobacteriia</taxon>
        <taxon>Flavobacteriales</taxon>
        <taxon>Weeksellaceae</taxon>
        <taxon>Chryseobacterium group</taxon>
        <taxon>Chryseobacterium</taxon>
    </lineage>
</organism>
<dbReference type="RefSeq" id="WP_087706173.1">
    <property type="nucleotide sequence ID" value="NZ_MVAG01000057.1"/>
</dbReference>
<comment type="caution">
    <text evidence="2">The sequence shown here is derived from an EMBL/GenBank/DDBJ whole genome shotgun (WGS) entry which is preliminary data.</text>
</comment>
<dbReference type="EMBL" id="MVAG01000057">
    <property type="protein sequence ID" value="OVE61695.1"/>
    <property type="molecule type" value="Genomic_DNA"/>
</dbReference>
<feature type="domain" description="7(1) septoil knot" evidence="1">
    <location>
        <begin position="1"/>
        <end position="82"/>
    </location>
</feature>
<dbReference type="AlphaFoldDB" id="A0A202CDN1"/>
<evidence type="ECO:0000313" key="3">
    <source>
        <dbReference type="Proteomes" id="UP000196355"/>
    </source>
</evidence>
<dbReference type="Proteomes" id="UP000196355">
    <property type="component" value="Unassembled WGS sequence"/>
</dbReference>
<name>A0A202CDN1_9FLAO</name>
<accession>A0A202CDN1</accession>
<keyword evidence="3" id="KW-1185">Reference proteome</keyword>
<dbReference type="InterPro" id="IPR046148">
    <property type="entry name" value="Septknot"/>
</dbReference>
<dbReference type="Pfam" id="PF19647">
    <property type="entry name" value="Septknot"/>
    <property type="match status" value="1"/>
</dbReference>
<protein>
    <recommendedName>
        <fullName evidence="1">7(1) septoil knot domain-containing protein</fullName>
    </recommendedName>
</protein>
<reference evidence="3" key="1">
    <citation type="submission" date="2017-02" db="EMBL/GenBank/DDBJ databases">
        <authorList>
            <person name="Tetz G."/>
            <person name="Tetz V."/>
        </authorList>
    </citation>
    <scope>NUCLEOTIDE SEQUENCE [LARGE SCALE GENOMIC DNA]</scope>
    <source>
        <strain evidence="3">VT16-26</strain>
    </source>
</reference>
<evidence type="ECO:0000259" key="1">
    <source>
        <dbReference type="Pfam" id="PF19647"/>
    </source>
</evidence>
<sequence>MARIYQTASLGEAQVRVAVVNSKEEADLLVCRVPSWGLAHGDARWYITRNKQDATCVISLVSEGMAQVKICFVDTYGEAGWQKESRYKNKFG</sequence>
<evidence type="ECO:0000313" key="2">
    <source>
        <dbReference type="EMBL" id="OVE61695.1"/>
    </source>
</evidence>